<keyword evidence="6 9" id="KW-0067">ATP-binding</keyword>
<dbReference type="EMBL" id="CP031423">
    <property type="protein sequence ID" value="AZS35716.1"/>
    <property type="molecule type" value="Genomic_DNA"/>
</dbReference>
<dbReference type="InterPro" id="IPR027417">
    <property type="entry name" value="P-loop_NTPase"/>
</dbReference>
<dbReference type="KEGG" id="mlv:CVS47_00313"/>
<dbReference type="OrthoDB" id="4008250at2"/>
<keyword evidence="10" id="KW-1185">Reference proteome</keyword>
<evidence type="ECO:0000256" key="6">
    <source>
        <dbReference type="ARBA" id="ARBA00022840"/>
    </source>
</evidence>
<dbReference type="InterPro" id="IPR017871">
    <property type="entry name" value="ABC_transporter-like_CS"/>
</dbReference>
<feature type="domain" description="ABC transporter" evidence="8">
    <location>
        <begin position="282"/>
        <end position="524"/>
    </location>
</feature>
<keyword evidence="5" id="KW-0547">Nucleotide-binding</keyword>
<keyword evidence="3" id="KW-0813">Transport</keyword>
<protein>
    <submittedName>
        <fullName evidence="9">Glutathione import ATP-binding protein GsiA</fullName>
        <ecNumber evidence="9">3.6.3.-</ecNumber>
    </submittedName>
</protein>
<dbReference type="Pfam" id="PF08352">
    <property type="entry name" value="oligo_HPY"/>
    <property type="match status" value="2"/>
</dbReference>
<evidence type="ECO:0000313" key="9">
    <source>
        <dbReference type="EMBL" id="AZS35716.1"/>
    </source>
</evidence>
<dbReference type="GO" id="GO:0005886">
    <property type="term" value="C:plasma membrane"/>
    <property type="evidence" value="ECO:0007669"/>
    <property type="project" value="UniProtKB-SubCell"/>
</dbReference>
<accession>A0A3Q9IXU7</accession>
<dbReference type="PROSITE" id="PS00211">
    <property type="entry name" value="ABC_TRANSPORTER_1"/>
    <property type="match status" value="2"/>
</dbReference>
<dbReference type="SMART" id="SM00382">
    <property type="entry name" value="AAA"/>
    <property type="match status" value="2"/>
</dbReference>
<proteinExistence type="inferred from homology"/>
<evidence type="ECO:0000256" key="2">
    <source>
        <dbReference type="ARBA" id="ARBA00005417"/>
    </source>
</evidence>
<dbReference type="GO" id="GO:0015833">
    <property type="term" value="P:peptide transport"/>
    <property type="evidence" value="ECO:0007669"/>
    <property type="project" value="InterPro"/>
</dbReference>
<evidence type="ECO:0000256" key="4">
    <source>
        <dbReference type="ARBA" id="ARBA00022475"/>
    </source>
</evidence>
<dbReference type="InterPro" id="IPR003439">
    <property type="entry name" value="ABC_transporter-like_ATP-bd"/>
</dbReference>
<evidence type="ECO:0000256" key="1">
    <source>
        <dbReference type="ARBA" id="ARBA00004202"/>
    </source>
</evidence>
<comment type="similarity">
    <text evidence="2">Belongs to the ABC transporter superfamily.</text>
</comment>
<dbReference type="SUPFAM" id="SSF52540">
    <property type="entry name" value="P-loop containing nucleoside triphosphate hydrolases"/>
    <property type="match status" value="2"/>
</dbReference>
<dbReference type="PROSITE" id="PS50893">
    <property type="entry name" value="ABC_TRANSPORTER_2"/>
    <property type="match status" value="2"/>
</dbReference>
<reference evidence="9 10" key="1">
    <citation type="submission" date="2018-08" db="EMBL/GenBank/DDBJ databases">
        <title>Microbacterium lemovicicum sp. nov., a bacterium isolated from a natural uranium-rich soil.</title>
        <authorList>
            <person name="ORTET P."/>
        </authorList>
    </citation>
    <scope>NUCLEOTIDE SEQUENCE [LARGE SCALE GENOMIC DNA]</scope>
    <source>
        <strain evidence="9 10">Viu22</strain>
    </source>
</reference>
<evidence type="ECO:0000259" key="8">
    <source>
        <dbReference type="PROSITE" id="PS50893"/>
    </source>
</evidence>
<dbReference type="InterPro" id="IPR003593">
    <property type="entry name" value="AAA+_ATPase"/>
</dbReference>
<gene>
    <name evidence="9" type="primary">gsiA_1</name>
    <name evidence="9" type="ORF">CVS47_00313</name>
</gene>
<dbReference type="AlphaFoldDB" id="A0A3Q9IXU7"/>
<name>A0A3Q9IXU7_9MICO</name>
<dbReference type="FunFam" id="3.40.50.300:FF:000016">
    <property type="entry name" value="Oligopeptide ABC transporter ATP-binding component"/>
    <property type="match status" value="2"/>
</dbReference>
<dbReference type="InterPro" id="IPR050388">
    <property type="entry name" value="ABC_Ni/Peptide_Import"/>
</dbReference>
<evidence type="ECO:0000313" key="10">
    <source>
        <dbReference type="Proteomes" id="UP000276888"/>
    </source>
</evidence>
<organism evidence="9 10">
    <name type="scientific">Microbacterium lemovicicum</name>
    <dbReference type="NCBI Taxonomy" id="1072463"/>
    <lineage>
        <taxon>Bacteria</taxon>
        <taxon>Bacillati</taxon>
        <taxon>Actinomycetota</taxon>
        <taxon>Actinomycetes</taxon>
        <taxon>Micrococcales</taxon>
        <taxon>Microbacteriaceae</taxon>
        <taxon>Microbacterium</taxon>
    </lineage>
</organism>
<sequence>MTAPDSVIPLLSVRNLSVGFSGERGAITQVVDEVSFDIDQGRILGVVGESGSGKSVTARAVMRMLAPSARVTSGSVLLRGDDILRAPEKRMRAMRGRDMGMVFQDPQSTLNPIMRIGDQIEESLRIHGVDRDAARLRVRELLEQVGISDPERARRRFPHEFSGGMRQRVVIATALANSPSLLIADEPTTALDVTVQAQVLNLLLEMRRELGIAILLITHDMGVVADTCDEVLVMNGGRVVESGPVGAVLTTPKDAYTRRLLAAIPDLTAPTRPAPPASTAVLQAREVRTVIGGSRHGHVAVDGVSLSIARGETLGLVGESGCGKSSLSKTLVGLLPAASGSIELRGSDVTAMTTKDRARLSDSVQYVFQDPLASLNPRRTVAQSLEEAIETARGPRRDPRARSTELLERVGLGPESLDRYPHAFSGGQRQRIGIARALAADPEIIILDEPVSALDVSIQAQVLDLLVELQDDLGVGYLFISHDLAVIRSISHRVMVMRAGRIVEEGDTDDVFERPQHEYTQQLLSSIPRLEDAE</sequence>
<dbReference type="PANTHER" id="PTHR43297:SF2">
    <property type="entry name" value="DIPEPTIDE TRANSPORT ATP-BINDING PROTEIN DPPD"/>
    <property type="match status" value="1"/>
</dbReference>
<keyword evidence="9" id="KW-0378">Hydrolase</keyword>
<evidence type="ECO:0000256" key="5">
    <source>
        <dbReference type="ARBA" id="ARBA00022741"/>
    </source>
</evidence>
<dbReference type="NCBIfam" id="NF008453">
    <property type="entry name" value="PRK11308.1"/>
    <property type="match status" value="2"/>
</dbReference>
<dbReference type="GO" id="GO:0016887">
    <property type="term" value="F:ATP hydrolysis activity"/>
    <property type="evidence" value="ECO:0007669"/>
    <property type="project" value="InterPro"/>
</dbReference>
<dbReference type="Pfam" id="PF00005">
    <property type="entry name" value="ABC_tran"/>
    <property type="match status" value="2"/>
</dbReference>
<dbReference type="InterPro" id="IPR013563">
    <property type="entry name" value="Oligopep_ABC_C"/>
</dbReference>
<dbReference type="CDD" id="cd03257">
    <property type="entry name" value="ABC_NikE_OppD_transporters"/>
    <property type="match status" value="2"/>
</dbReference>
<dbReference type="Gene3D" id="3.40.50.300">
    <property type="entry name" value="P-loop containing nucleotide triphosphate hydrolases"/>
    <property type="match status" value="2"/>
</dbReference>
<dbReference type="RefSeq" id="WP_127094505.1">
    <property type="nucleotide sequence ID" value="NZ_CP031423.1"/>
</dbReference>
<dbReference type="NCBIfam" id="NF007739">
    <property type="entry name" value="PRK10419.1"/>
    <property type="match status" value="2"/>
</dbReference>
<dbReference type="GO" id="GO:0005524">
    <property type="term" value="F:ATP binding"/>
    <property type="evidence" value="ECO:0007669"/>
    <property type="project" value="UniProtKB-KW"/>
</dbReference>
<feature type="domain" description="ABC transporter" evidence="8">
    <location>
        <begin position="13"/>
        <end position="261"/>
    </location>
</feature>
<evidence type="ECO:0000256" key="3">
    <source>
        <dbReference type="ARBA" id="ARBA00022448"/>
    </source>
</evidence>
<dbReference type="PANTHER" id="PTHR43297">
    <property type="entry name" value="OLIGOPEPTIDE TRANSPORT ATP-BINDING PROTEIN APPD"/>
    <property type="match status" value="1"/>
</dbReference>
<comment type="subcellular location">
    <subcellularLocation>
        <location evidence="1">Cell membrane</location>
        <topology evidence="1">Peripheral membrane protein</topology>
    </subcellularLocation>
</comment>
<keyword evidence="4" id="KW-1003">Cell membrane</keyword>
<evidence type="ECO:0000256" key="7">
    <source>
        <dbReference type="ARBA" id="ARBA00023136"/>
    </source>
</evidence>
<dbReference type="Proteomes" id="UP000276888">
    <property type="component" value="Chromosome"/>
</dbReference>
<keyword evidence="7" id="KW-0472">Membrane</keyword>
<dbReference type="EC" id="3.6.3.-" evidence="9"/>